<feature type="region of interest" description="Disordered" evidence="2">
    <location>
        <begin position="1"/>
        <end position="22"/>
    </location>
</feature>
<proteinExistence type="predicted"/>
<evidence type="ECO:0000313" key="4">
    <source>
        <dbReference type="Proteomes" id="UP000015241"/>
    </source>
</evidence>
<dbReference type="AlphaFoldDB" id="S8EM28"/>
<keyword evidence="4" id="KW-1185">Reference proteome</keyword>
<evidence type="ECO:0000256" key="1">
    <source>
        <dbReference type="ARBA" id="ARBA00023002"/>
    </source>
</evidence>
<protein>
    <recommendedName>
        <fullName evidence="5">DUF4243 domain-containing protein</fullName>
    </recommendedName>
</protein>
<sequence length="498" mass="54706">MASTLPSTIRPGTLNVPGSTHESKMTLERLLQEDRETYHCFFGKVGLHNHLSHHLLAAYDLGAPAQLLQAIYDQERSGLSPINLADRAKGTVEKQDIKITSQTWVKYLGQEKHYANYLTFFTDEIARHGVGEVLERFVFSRDANDNGVLVLLRFIGGAVHPIIQTGYGVEFSSDAMVAQGLAQTAVHQPFVPDIFDLSTPQPQPMNQASGEASSGHRHPFRGKALLAILREAYQSKAMEPVMPYDPDAPLRVRIEDALKTPGRIDAIKRLAAQWQVDTSRGQAALDEKVEELLWATTLLLAGTGKPGRPPRLDFFLMHMLNMSLFLPSLLRAIPTQESKAALLHAIAPVILMYLTIRGRPRIDPPLLMSYTATLRSPGSDKEQSPHETAIGDCRDATMVNPWPGIVATVLHAPDPHTLKAIRSLYFAAQQYGITPPGGAIGAFDAEGNEMHEGMAKADGTIFVRAAGVVMDTLGWVTHGQPAGKWDFGAHGWDEAWNR</sequence>
<dbReference type="Pfam" id="PF14027">
    <property type="entry name" value="Questin_oxidase"/>
    <property type="match status" value="1"/>
</dbReference>
<evidence type="ECO:0000313" key="3">
    <source>
        <dbReference type="EMBL" id="EPT05193.1"/>
    </source>
</evidence>
<evidence type="ECO:0008006" key="5">
    <source>
        <dbReference type="Google" id="ProtNLM"/>
    </source>
</evidence>
<dbReference type="STRING" id="743788.S8EM28"/>
<dbReference type="EMBL" id="KE504124">
    <property type="protein sequence ID" value="EPT05193.1"/>
    <property type="molecule type" value="Genomic_DNA"/>
</dbReference>
<accession>S8EM28</accession>
<dbReference type="InterPro" id="IPR025337">
    <property type="entry name" value="Questin_oxidase-like"/>
</dbReference>
<dbReference type="eggNOG" id="ENOG502S69W">
    <property type="taxonomic scope" value="Eukaryota"/>
</dbReference>
<keyword evidence="1" id="KW-0560">Oxidoreductase</keyword>
<evidence type="ECO:0000256" key="2">
    <source>
        <dbReference type="SAM" id="MobiDB-lite"/>
    </source>
</evidence>
<dbReference type="PANTHER" id="PTHR35870:SF1">
    <property type="entry name" value="PROTEIN, PUTATIVE (AFU_ORTHOLOGUE AFUA_5G03330)-RELATED"/>
    <property type="match status" value="1"/>
</dbReference>
<dbReference type="OrthoDB" id="10004862at2759"/>
<name>S8EM28_FOMSC</name>
<dbReference type="PANTHER" id="PTHR35870">
    <property type="entry name" value="PROTEIN, PUTATIVE (AFU_ORTHOLOGUE AFUA_5G03330)-RELATED"/>
    <property type="match status" value="1"/>
</dbReference>
<dbReference type="Proteomes" id="UP000015241">
    <property type="component" value="Unassembled WGS sequence"/>
</dbReference>
<dbReference type="GO" id="GO:0016491">
    <property type="term" value="F:oxidoreductase activity"/>
    <property type="evidence" value="ECO:0007669"/>
    <property type="project" value="UniProtKB-KW"/>
</dbReference>
<gene>
    <name evidence="3" type="ORF">FOMPIDRAFT_1112187</name>
</gene>
<dbReference type="InParanoid" id="S8EM28"/>
<organism evidence="3 4">
    <name type="scientific">Fomitopsis schrenkii</name>
    <name type="common">Brown rot fungus</name>
    <dbReference type="NCBI Taxonomy" id="2126942"/>
    <lineage>
        <taxon>Eukaryota</taxon>
        <taxon>Fungi</taxon>
        <taxon>Dikarya</taxon>
        <taxon>Basidiomycota</taxon>
        <taxon>Agaricomycotina</taxon>
        <taxon>Agaricomycetes</taxon>
        <taxon>Polyporales</taxon>
        <taxon>Fomitopsis</taxon>
    </lineage>
</organism>
<dbReference type="HOGENOM" id="CLU_019145_1_0_1"/>
<reference evidence="3 4" key="1">
    <citation type="journal article" date="2012" name="Science">
        <title>The Paleozoic origin of enzymatic lignin decomposition reconstructed from 31 fungal genomes.</title>
        <authorList>
            <person name="Floudas D."/>
            <person name="Binder M."/>
            <person name="Riley R."/>
            <person name="Barry K."/>
            <person name="Blanchette R.A."/>
            <person name="Henrissat B."/>
            <person name="Martinez A.T."/>
            <person name="Otillar R."/>
            <person name="Spatafora J.W."/>
            <person name="Yadav J.S."/>
            <person name="Aerts A."/>
            <person name="Benoit I."/>
            <person name="Boyd A."/>
            <person name="Carlson A."/>
            <person name="Copeland A."/>
            <person name="Coutinho P.M."/>
            <person name="de Vries R.P."/>
            <person name="Ferreira P."/>
            <person name="Findley K."/>
            <person name="Foster B."/>
            <person name="Gaskell J."/>
            <person name="Glotzer D."/>
            <person name="Gorecki P."/>
            <person name="Heitman J."/>
            <person name="Hesse C."/>
            <person name="Hori C."/>
            <person name="Igarashi K."/>
            <person name="Jurgens J.A."/>
            <person name="Kallen N."/>
            <person name="Kersten P."/>
            <person name="Kohler A."/>
            <person name="Kuees U."/>
            <person name="Kumar T.K.A."/>
            <person name="Kuo A."/>
            <person name="LaButti K."/>
            <person name="Larrondo L.F."/>
            <person name="Lindquist E."/>
            <person name="Ling A."/>
            <person name="Lombard V."/>
            <person name="Lucas S."/>
            <person name="Lundell T."/>
            <person name="Martin R."/>
            <person name="McLaughlin D.J."/>
            <person name="Morgenstern I."/>
            <person name="Morin E."/>
            <person name="Murat C."/>
            <person name="Nagy L.G."/>
            <person name="Nolan M."/>
            <person name="Ohm R.A."/>
            <person name="Patyshakuliyeva A."/>
            <person name="Rokas A."/>
            <person name="Ruiz-Duenas F.J."/>
            <person name="Sabat G."/>
            <person name="Salamov A."/>
            <person name="Samejima M."/>
            <person name="Schmutz J."/>
            <person name="Slot J.C."/>
            <person name="St John F."/>
            <person name="Stenlid J."/>
            <person name="Sun H."/>
            <person name="Sun S."/>
            <person name="Syed K."/>
            <person name="Tsang A."/>
            <person name="Wiebenga A."/>
            <person name="Young D."/>
            <person name="Pisabarro A."/>
            <person name="Eastwood D.C."/>
            <person name="Martin F."/>
            <person name="Cullen D."/>
            <person name="Grigoriev I.V."/>
            <person name="Hibbett D.S."/>
        </authorList>
    </citation>
    <scope>NUCLEOTIDE SEQUENCE</scope>
    <source>
        <strain evidence="4">FP-58527</strain>
    </source>
</reference>